<proteinExistence type="predicted"/>
<accession>A0AAN6ZC17</accession>
<dbReference type="AlphaFoldDB" id="A0AAN6ZC17"/>
<dbReference type="Proteomes" id="UP001304895">
    <property type="component" value="Unassembled WGS sequence"/>
</dbReference>
<reference evidence="1" key="1">
    <citation type="journal article" date="2023" name="Mol. Phylogenet. Evol.">
        <title>Genome-scale phylogeny and comparative genomics of the fungal order Sordariales.</title>
        <authorList>
            <person name="Hensen N."/>
            <person name="Bonometti L."/>
            <person name="Westerberg I."/>
            <person name="Brannstrom I.O."/>
            <person name="Guillou S."/>
            <person name="Cros-Aarteil S."/>
            <person name="Calhoun S."/>
            <person name="Haridas S."/>
            <person name="Kuo A."/>
            <person name="Mondo S."/>
            <person name="Pangilinan J."/>
            <person name="Riley R."/>
            <person name="LaButti K."/>
            <person name="Andreopoulos B."/>
            <person name="Lipzen A."/>
            <person name="Chen C."/>
            <person name="Yan M."/>
            <person name="Daum C."/>
            <person name="Ng V."/>
            <person name="Clum A."/>
            <person name="Steindorff A."/>
            <person name="Ohm R.A."/>
            <person name="Martin F."/>
            <person name="Silar P."/>
            <person name="Natvig D.O."/>
            <person name="Lalanne C."/>
            <person name="Gautier V."/>
            <person name="Ament-Velasquez S.L."/>
            <person name="Kruys A."/>
            <person name="Hutchinson M.I."/>
            <person name="Powell A.J."/>
            <person name="Barry K."/>
            <person name="Miller A.N."/>
            <person name="Grigoriev I.V."/>
            <person name="Debuchy R."/>
            <person name="Gladieux P."/>
            <person name="Hiltunen Thoren M."/>
            <person name="Johannesson H."/>
        </authorList>
    </citation>
    <scope>NUCLEOTIDE SEQUENCE</scope>
    <source>
        <strain evidence="1">CBS 123565</strain>
    </source>
</reference>
<evidence type="ECO:0000313" key="1">
    <source>
        <dbReference type="EMBL" id="KAK4132411.1"/>
    </source>
</evidence>
<gene>
    <name evidence="1" type="ORF">BT67DRAFT_443974</name>
</gene>
<comment type="caution">
    <text evidence="1">The sequence shown here is derived from an EMBL/GenBank/DDBJ whole genome shotgun (WGS) entry which is preliminary data.</text>
</comment>
<reference evidence="1" key="2">
    <citation type="submission" date="2023-05" db="EMBL/GenBank/DDBJ databases">
        <authorList>
            <consortium name="Lawrence Berkeley National Laboratory"/>
            <person name="Steindorff A."/>
            <person name="Hensen N."/>
            <person name="Bonometti L."/>
            <person name="Westerberg I."/>
            <person name="Brannstrom I.O."/>
            <person name="Guillou S."/>
            <person name="Cros-Aarteil S."/>
            <person name="Calhoun S."/>
            <person name="Haridas S."/>
            <person name="Kuo A."/>
            <person name="Mondo S."/>
            <person name="Pangilinan J."/>
            <person name="Riley R."/>
            <person name="Labutti K."/>
            <person name="Andreopoulos B."/>
            <person name="Lipzen A."/>
            <person name="Chen C."/>
            <person name="Yanf M."/>
            <person name="Daum C."/>
            <person name="Ng V."/>
            <person name="Clum A."/>
            <person name="Ohm R."/>
            <person name="Martin F."/>
            <person name="Silar P."/>
            <person name="Natvig D."/>
            <person name="Lalanne C."/>
            <person name="Gautier V."/>
            <person name="Ament-Velasquez S.L."/>
            <person name="Kruys A."/>
            <person name="Hutchinson M.I."/>
            <person name="Powell A.J."/>
            <person name="Barry K."/>
            <person name="Miller A.N."/>
            <person name="Grigoriev I.V."/>
            <person name="Debuchy R."/>
            <person name="Gladieux P."/>
            <person name="Thoren M.H."/>
            <person name="Johannesson H."/>
        </authorList>
    </citation>
    <scope>NUCLEOTIDE SEQUENCE</scope>
    <source>
        <strain evidence="1">CBS 123565</strain>
    </source>
</reference>
<organism evidence="1 2">
    <name type="scientific">Trichocladium antarcticum</name>
    <dbReference type="NCBI Taxonomy" id="1450529"/>
    <lineage>
        <taxon>Eukaryota</taxon>
        <taxon>Fungi</taxon>
        <taxon>Dikarya</taxon>
        <taxon>Ascomycota</taxon>
        <taxon>Pezizomycotina</taxon>
        <taxon>Sordariomycetes</taxon>
        <taxon>Sordariomycetidae</taxon>
        <taxon>Sordariales</taxon>
        <taxon>Chaetomiaceae</taxon>
        <taxon>Trichocladium</taxon>
    </lineage>
</organism>
<dbReference type="EMBL" id="MU853418">
    <property type="protein sequence ID" value="KAK4132411.1"/>
    <property type="molecule type" value="Genomic_DNA"/>
</dbReference>
<sequence length="51" mass="5742">MLVLLGPVSPASRLWPRMLFLRQLFDQHQTMAYSHACHLLTCIDSSSSANP</sequence>
<keyword evidence="2" id="KW-1185">Reference proteome</keyword>
<name>A0AAN6ZC17_9PEZI</name>
<feature type="non-terminal residue" evidence="1">
    <location>
        <position position="1"/>
    </location>
</feature>
<evidence type="ECO:0000313" key="2">
    <source>
        <dbReference type="Proteomes" id="UP001304895"/>
    </source>
</evidence>
<protein>
    <submittedName>
        <fullName evidence="1">Uncharacterized protein</fullName>
    </submittedName>
</protein>